<feature type="non-terminal residue" evidence="1">
    <location>
        <position position="47"/>
    </location>
</feature>
<dbReference type="EMBL" id="HADW01012150">
    <property type="protein sequence ID" value="SBP13550.1"/>
    <property type="molecule type" value="Transcribed_RNA"/>
</dbReference>
<reference evidence="1" key="2">
    <citation type="submission" date="2016-06" db="EMBL/GenBank/DDBJ databases">
        <title>The genome of a short-lived fish provides insights into sex chromosome evolution and the genetic control of aging.</title>
        <authorList>
            <person name="Reichwald K."/>
            <person name="Felder M."/>
            <person name="Petzold A."/>
            <person name="Koch P."/>
            <person name="Groth M."/>
            <person name="Platzer M."/>
        </authorList>
    </citation>
    <scope>NUCLEOTIDE SEQUENCE</scope>
    <source>
        <tissue evidence="1">Brain</tissue>
    </source>
</reference>
<protein>
    <submittedName>
        <fullName evidence="1">Uncharacterized protein</fullName>
    </submittedName>
</protein>
<gene>
    <name evidence="1" type="primary">Nfu_g_1_025381</name>
</gene>
<sequence>KKYSDDSGVVGCIRDGQEYRELVERFVAWCVNNHLILKMDKTKGDDC</sequence>
<dbReference type="AlphaFoldDB" id="A0A1A7X6L1"/>
<evidence type="ECO:0000313" key="1">
    <source>
        <dbReference type="EMBL" id="SBP13550.1"/>
    </source>
</evidence>
<name>A0A1A7X6L1_9TELE</name>
<accession>A0A1A7X6L1</accession>
<proteinExistence type="predicted"/>
<feature type="non-terminal residue" evidence="1">
    <location>
        <position position="1"/>
    </location>
</feature>
<organism evidence="1">
    <name type="scientific">Iconisemion striatum</name>
    <dbReference type="NCBI Taxonomy" id="60296"/>
    <lineage>
        <taxon>Eukaryota</taxon>
        <taxon>Metazoa</taxon>
        <taxon>Chordata</taxon>
        <taxon>Craniata</taxon>
        <taxon>Vertebrata</taxon>
        <taxon>Euteleostomi</taxon>
        <taxon>Actinopterygii</taxon>
        <taxon>Neopterygii</taxon>
        <taxon>Teleostei</taxon>
        <taxon>Neoteleostei</taxon>
        <taxon>Acanthomorphata</taxon>
        <taxon>Ovalentaria</taxon>
        <taxon>Atherinomorphae</taxon>
        <taxon>Cyprinodontiformes</taxon>
        <taxon>Nothobranchiidae</taxon>
        <taxon>Iconisemion</taxon>
    </lineage>
</organism>
<reference evidence="1" key="1">
    <citation type="submission" date="2016-05" db="EMBL/GenBank/DDBJ databases">
        <authorList>
            <person name="Lavstsen T."/>
            <person name="Jespersen J.S."/>
        </authorList>
    </citation>
    <scope>NUCLEOTIDE SEQUENCE</scope>
    <source>
        <tissue evidence="1">Brain</tissue>
    </source>
</reference>